<dbReference type="GO" id="GO:0016020">
    <property type="term" value="C:membrane"/>
    <property type="evidence" value="ECO:0007669"/>
    <property type="project" value="UniProtKB-SubCell"/>
</dbReference>
<evidence type="ECO:0000313" key="9">
    <source>
        <dbReference type="EMBL" id="MBD2846774.1"/>
    </source>
</evidence>
<keyword evidence="10" id="KW-1185">Reference proteome</keyword>
<feature type="transmembrane region" description="Helical" evidence="8">
    <location>
        <begin position="337"/>
        <end position="358"/>
    </location>
</feature>
<keyword evidence="6 8" id="KW-1133">Transmembrane helix</keyword>
<dbReference type="Proteomes" id="UP000621560">
    <property type="component" value="Unassembled WGS sequence"/>
</dbReference>
<feature type="transmembrane region" description="Helical" evidence="8">
    <location>
        <begin position="309"/>
        <end position="331"/>
    </location>
</feature>
<evidence type="ECO:0000256" key="4">
    <source>
        <dbReference type="ARBA" id="ARBA00022544"/>
    </source>
</evidence>
<accession>A0A927BWJ6</accession>
<feature type="transmembrane region" description="Helical" evidence="8">
    <location>
        <begin position="184"/>
        <end position="206"/>
    </location>
</feature>
<dbReference type="AlphaFoldDB" id="A0A927BWJ6"/>
<evidence type="ECO:0000256" key="6">
    <source>
        <dbReference type="ARBA" id="ARBA00022989"/>
    </source>
</evidence>
<dbReference type="Pfam" id="PF03845">
    <property type="entry name" value="Spore_permease"/>
    <property type="match status" value="1"/>
</dbReference>
<feature type="transmembrane region" description="Helical" evidence="8">
    <location>
        <begin position="272"/>
        <end position="297"/>
    </location>
</feature>
<keyword evidence="7 8" id="KW-0472">Membrane</keyword>
<dbReference type="RefSeq" id="WP_190919464.1">
    <property type="nucleotide sequence ID" value="NZ_JACXIZ010000027.1"/>
</dbReference>
<keyword evidence="4" id="KW-0309">Germination</keyword>
<name>A0A927BWJ6_9BACL</name>
<gene>
    <name evidence="9" type="ORF">IDH44_16375</name>
</gene>
<dbReference type="GO" id="GO:0009847">
    <property type="term" value="P:spore germination"/>
    <property type="evidence" value="ECO:0007669"/>
    <property type="project" value="InterPro"/>
</dbReference>
<sequence length="366" mass="39867">MNRPATVTTLQAAALVAGSIIGVGVLPLPRVATLAADTGGPLVTGVAVLAAWLALWLITKLGTLFPQQSIFQYSEILLGRWLAAIGTLLLICFFAFLASLAAREFGEVVVTAVLRKTPLEMTVLAMLLLAAIAARNDVRTFSYIHMFYLPFILAPGILIIALSLKNAVSLNLLPLWGNDATALSVTHGILTIASLFQVAFVVTIVIPHMKQPQKALKASSWGVVIAGGLYVAIVLATIAVFGSEETRLLIWPTLELAKTTSLPANILERLDAAFLAIWVTAVFTTLLSTYYLTIHAISQLFRLKDHRLLTYFVLPFIFWMAMLPQSVLQLYQIVELVGRIGLCITFGYPIILLLVWLLRRRGVSSS</sequence>
<feature type="transmembrane region" description="Helical" evidence="8">
    <location>
        <begin position="77"/>
        <end position="97"/>
    </location>
</feature>
<dbReference type="EMBL" id="JACXIZ010000027">
    <property type="protein sequence ID" value="MBD2846774.1"/>
    <property type="molecule type" value="Genomic_DNA"/>
</dbReference>
<dbReference type="InterPro" id="IPR004761">
    <property type="entry name" value="Spore_GerAB"/>
</dbReference>
<protein>
    <submittedName>
        <fullName evidence="9">Endospore germination permease</fullName>
    </submittedName>
</protein>
<dbReference type="Gene3D" id="1.20.1740.10">
    <property type="entry name" value="Amino acid/polyamine transporter I"/>
    <property type="match status" value="1"/>
</dbReference>
<feature type="transmembrane region" description="Helical" evidence="8">
    <location>
        <begin position="117"/>
        <end position="134"/>
    </location>
</feature>
<organism evidence="9 10">
    <name type="scientific">Paenibacillus sabuli</name>
    <dbReference type="NCBI Taxonomy" id="2772509"/>
    <lineage>
        <taxon>Bacteria</taxon>
        <taxon>Bacillati</taxon>
        <taxon>Bacillota</taxon>
        <taxon>Bacilli</taxon>
        <taxon>Bacillales</taxon>
        <taxon>Paenibacillaceae</taxon>
        <taxon>Paenibacillus</taxon>
    </lineage>
</organism>
<comment type="similarity">
    <text evidence="2">Belongs to the amino acid-polyamine-organocation (APC) superfamily. Spore germination protein (SGP) (TC 2.A.3.9) family.</text>
</comment>
<evidence type="ECO:0000256" key="7">
    <source>
        <dbReference type="ARBA" id="ARBA00023136"/>
    </source>
</evidence>
<reference evidence="9" key="1">
    <citation type="submission" date="2020-09" db="EMBL/GenBank/DDBJ databases">
        <title>A novel bacterium of genus Paenibacillus, isolated from South China Sea.</title>
        <authorList>
            <person name="Huang H."/>
            <person name="Mo K."/>
            <person name="Hu Y."/>
        </authorList>
    </citation>
    <scope>NUCLEOTIDE SEQUENCE</scope>
    <source>
        <strain evidence="9">IB182496</strain>
    </source>
</reference>
<keyword evidence="5 8" id="KW-0812">Transmembrane</keyword>
<feature type="transmembrane region" description="Helical" evidence="8">
    <location>
        <begin position="218"/>
        <end position="241"/>
    </location>
</feature>
<evidence type="ECO:0000256" key="1">
    <source>
        <dbReference type="ARBA" id="ARBA00004141"/>
    </source>
</evidence>
<comment type="caution">
    <text evidence="9">The sequence shown here is derived from an EMBL/GenBank/DDBJ whole genome shotgun (WGS) entry which is preliminary data.</text>
</comment>
<comment type="subcellular location">
    <subcellularLocation>
        <location evidence="1">Membrane</location>
        <topology evidence="1">Multi-pass membrane protein</topology>
    </subcellularLocation>
</comment>
<evidence type="ECO:0000256" key="8">
    <source>
        <dbReference type="SAM" id="Phobius"/>
    </source>
</evidence>
<dbReference type="NCBIfam" id="TIGR00912">
    <property type="entry name" value="2A0309"/>
    <property type="match status" value="1"/>
</dbReference>
<proteinExistence type="inferred from homology"/>
<feature type="transmembrane region" description="Helical" evidence="8">
    <location>
        <begin position="45"/>
        <end position="65"/>
    </location>
</feature>
<evidence type="ECO:0000313" key="10">
    <source>
        <dbReference type="Proteomes" id="UP000621560"/>
    </source>
</evidence>
<dbReference type="PANTHER" id="PTHR34975:SF2">
    <property type="entry name" value="SPORE GERMINATION PROTEIN A2"/>
    <property type="match status" value="1"/>
</dbReference>
<evidence type="ECO:0000256" key="2">
    <source>
        <dbReference type="ARBA" id="ARBA00007998"/>
    </source>
</evidence>
<dbReference type="PANTHER" id="PTHR34975">
    <property type="entry name" value="SPORE GERMINATION PROTEIN A2"/>
    <property type="match status" value="1"/>
</dbReference>
<evidence type="ECO:0000256" key="3">
    <source>
        <dbReference type="ARBA" id="ARBA00022448"/>
    </source>
</evidence>
<evidence type="ECO:0000256" key="5">
    <source>
        <dbReference type="ARBA" id="ARBA00022692"/>
    </source>
</evidence>
<feature type="transmembrane region" description="Helical" evidence="8">
    <location>
        <begin position="146"/>
        <end position="164"/>
    </location>
</feature>
<keyword evidence="3" id="KW-0813">Transport</keyword>